<organism evidence="7 8">
    <name type="scientific">Nocardioides daeguensis</name>
    <dbReference type="NCBI Taxonomy" id="908359"/>
    <lineage>
        <taxon>Bacteria</taxon>
        <taxon>Bacillati</taxon>
        <taxon>Actinomycetota</taxon>
        <taxon>Actinomycetes</taxon>
        <taxon>Propionibacteriales</taxon>
        <taxon>Nocardioidaceae</taxon>
        <taxon>Nocardioides</taxon>
    </lineage>
</organism>
<dbReference type="Proteomes" id="UP001500301">
    <property type="component" value="Unassembled WGS sequence"/>
</dbReference>
<evidence type="ECO:0000256" key="3">
    <source>
        <dbReference type="ARBA" id="ARBA00022692"/>
    </source>
</evidence>
<comment type="subcellular location">
    <subcellularLocation>
        <location evidence="1">Cell membrane</location>
        <topology evidence="1">Multi-pass membrane protein</topology>
    </subcellularLocation>
</comment>
<evidence type="ECO:0000256" key="2">
    <source>
        <dbReference type="ARBA" id="ARBA00022475"/>
    </source>
</evidence>
<dbReference type="RefSeq" id="WP_218233856.1">
    <property type="nucleotide sequence ID" value="NZ_BAABBB010000007.1"/>
</dbReference>
<keyword evidence="5 6" id="KW-0472">Membrane</keyword>
<evidence type="ECO:0000256" key="1">
    <source>
        <dbReference type="ARBA" id="ARBA00004651"/>
    </source>
</evidence>
<feature type="transmembrane region" description="Helical" evidence="6">
    <location>
        <begin position="62"/>
        <end position="79"/>
    </location>
</feature>
<dbReference type="PANTHER" id="PTHR33931:SF2">
    <property type="entry name" value="HOLIN-LIKE PROTEIN CIDA"/>
    <property type="match status" value="1"/>
</dbReference>
<name>A0ABP6V1L3_9ACTN</name>
<dbReference type="Pfam" id="PF03788">
    <property type="entry name" value="LrgA"/>
    <property type="match status" value="1"/>
</dbReference>
<dbReference type="PANTHER" id="PTHR33931">
    <property type="entry name" value="HOLIN-LIKE PROTEIN CIDA-RELATED"/>
    <property type="match status" value="1"/>
</dbReference>
<reference evidence="8" key="1">
    <citation type="journal article" date="2019" name="Int. J. Syst. Evol. Microbiol.">
        <title>The Global Catalogue of Microorganisms (GCM) 10K type strain sequencing project: providing services to taxonomists for standard genome sequencing and annotation.</title>
        <authorList>
            <consortium name="The Broad Institute Genomics Platform"/>
            <consortium name="The Broad Institute Genome Sequencing Center for Infectious Disease"/>
            <person name="Wu L."/>
            <person name="Ma J."/>
        </authorList>
    </citation>
    <scope>NUCLEOTIDE SEQUENCE [LARGE SCALE GENOMIC DNA]</scope>
    <source>
        <strain evidence="8">JCM 17460</strain>
    </source>
</reference>
<evidence type="ECO:0000313" key="8">
    <source>
        <dbReference type="Proteomes" id="UP001500301"/>
    </source>
</evidence>
<keyword evidence="2" id="KW-1003">Cell membrane</keyword>
<proteinExistence type="predicted"/>
<accession>A0ABP6V1L3</accession>
<feature type="transmembrane region" description="Helical" evidence="6">
    <location>
        <begin position="85"/>
        <end position="107"/>
    </location>
</feature>
<evidence type="ECO:0000256" key="6">
    <source>
        <dbReference type="SAM" id="Phobius"/>
    </source>
</evidence>
<evidence type="ECO:0000313" key="7">
    <source>
        <dbReference type="EMBL" id="GAA3525082.1"/>
    </source>
</evidence>
<feature type="transmembrane region" description="Helical" evidence="6">
    <location>
        <begin position="25"/>
        <end position="42"/>
    </location>
</feature>
<dbReference type="EMBL" id="BAABBB010000007">
    <property type="protein sequence ID" value="GAA3525082.1"/>
    <property type="molecule type" value="Genomic_DNA"/>
</dbReference>
<evidence type="ECO:0000256" key="4">
    <source>
        <dbReference type="ARBA" id="ARBA00022989"/>
    </source>
</evidence>
<evidence type="ECO:0000256" key="5">
    <source>
        <dbReference type="ARBA" id="ARBA00023136"/>
    </source>
</evidence>
<comment type="caution">
    <text evidence="7">The sequence shown here is derived from an EMBL/GenBank/DDBJ whole genome shotgun (WGS) entry which is preliminary data.</text>
</comment>
<keyword evidence="8" id="KW-1185">Reference proteome</keyword>
<sequence length="131" mass="13901">MIAGLTWLLVFQVLGEVVVRVLDVTVPGPVAGMLLMFVFLRLRRYGDDGSIVRAGSALLRHLQLFFVPAGVGIVVYLGVLRDHALPIAAAVLGSWLIGLVVVAWTAVGLERLLGKPRDDLEPGPHGAGEAA</sequence>
<keyword evidence="3 6" id="KW-0812">Transmembrane</keyword>
<dbReference type="InterPro" id="IPR005538">
    <property type="entry name" value="LrgA/CidA"/>
</dbReference>
<protein>
    <submittedName>
        <fullName evidence="7">CidA/LrgA family protein</fullName>
    </submittedName>
</protein>
<gene>
    <name evidence="7" type="ORF">GCM10022263_12120</name>
</gene>
<keyword evidence="4 6" id="KW-1133">Transmembrane helix</keyword>